<reference evidence="2" key="2">
    <citation type="submission" date="2020-05" db="UniProtKB">
        <authorList>
            <consortium name="EnsemblMetazoa"/>
        </authorList>
    </citation>
    <scope>IDENTIFICATION</scope>
</reference>
<reference evidence="1 3" key="1">
    <citation type="journal article" date="2014" name="BMC Genomics">
        <title>Genome sequence of Anopheles sinensis provides insight into genetics basis of mosquito competence for malaria parasites.</title>
        <authorList>
            <person name="Zhou D."/>
            <person name="Zhang D."/>
            <person name="Ding G."/>
            <person name="Shi L."/>
            <person name="Hou Q."/>
            <person name="Ye Y."/>
            <person name="Xu Y."/>
            <person name="Zhou H."/>
            <person name="Xiong C."/>
            <person name="Li S."/>
            <person name="Yu J."/>
            <person name="Hong S."/>
            <person name="Yu X."/>
            <person name="Zou P."/>
            <person name="Chen C."/>
            <person name="Chang X."/>
            <person name="Wang W."/>
            <person name="Lv Y."/>
            <person name="Sun Y."/>
            <person name="Ma L."/>
            <person name="Shen B."/>
            <person name="Zhu C."/>
        </authorList>
    </citation>
    <scope>NUCLEOTIDE SEQUENCE [LARGE SCALE GENOMIC DNA]</scope>
</reference>
<dbReference type="GO" id="GO:0005524">
    <property type="term" value="F:ATP binding"/>
    <property type="evidence" value="ECO:0007669"/>
    <property type="project" value="UniProtKB-KW"/>
</dbReference>
<accession>A0A084VKU2</accession>
<dbReference type="EMBL" id="KE524956">
    <property type="protein sequence ID" value="KFB38586.1"/>
    <property type="molecule type" value="Genomic_DNA"/>
</dbReference>
<proteinExistence type="predicted"/>
<evidence type="ECO:0000313" key="3">
    <source>
        <dbReference type="Proteomes" id="UP000030765"/>
    </source>
</evidence>
<gene>
    <name evidence="1" type="ORF">ZHAS_00005979</name>
</gene>
<dbReference type="VEuPathDB" id="VectorBase:ASIC005979"/>
<organism evidence="1">
    <name type="scientific">Anopheles sinensis</name>
    <name type="common">Mosquito</name>
    <dbReference type="NCBI Taxonomy" id="74873"/>
    <lineage>
        <taxon>Eukaryota</taxon>
        <taxon>Metazoa</taxon>
        <taxon>Ecdysozoa</taxon>
        <taxon>Arthropoda</taxon>
        <taxon>Hexapoda</taxon>
        <taxon>Insecta</taxon>
        <taxon>Pterygota</taxon>
        <taxon>Neoptera</taxon>
        <taxon>Endopterygota</taxon>
        <taxon>Diptera</taxon>
        <taxon>Nematocera</taxon>
        <taxon>Culicoidea</taxon>
        <taxon>Culicidae</taxon>
        <taxon>Anophelinae</taxon>
        <taxon>Anopheles</taxon>
    </lineage>
</organism>
<dbReference type="AlphaFoldDB" id="A0A084VKU2"/>
<name>A0A084VKU2_ANOSI</name>
<sequence length="160" mass="17788">MLPQVATSMRQRARLNVLQVHLAKSKIAQATEGGKNPAEFRTEQLVSFVSRVVLDDAPLEDPVTATAAPHGEELCVLQEKLALLEVKQRIATLEAPAWKSSWEDSAATMKKTLKNSLPALKGPLCCIVPDKMPNASVRFAYLLEPPHWSFYPPMWLLMLI</sequence>
<keyword evidence="1" id="KW-0547">Nucleotide-binding</keyword>
<keyword evidence="1" id="KW-0067">ATP-binding</keyword>
<keyword evidence="3" id="KW-1185">Reference proteome</keyword>
<evidence type="ECO:0000313" key="1">
    <source>
        <dbReference type="EMBL" id="KFB38586.1"/>
    </source>
</evidence>
<dbReference type="Proteomes" id="UP000030765">
    <property type="component" value="Unassembled WGS sequence"/>
</dbReference>
<dbReference type="EMBL" id="ATLV01014304">
    <property type="status" value="NOT_ANNOTATED_CDS"/>
    <property type="molecule type" value="Genomic_DNA"/>
</dbReference>
<dbReference type="EnsemblMetazoa" id="ASIC005979-RA">
    <property type="protein sequence ID" value="ASIC005979-PA"/>
    <property type="gene ID" value="ASIC005979"/>
</dbReference>
<evidence type="ECO:0000313" key="2">
    <source>
        <dbReference type="EnsemblMetazoa" id="ASIC005979-PA"/>
    </source>
</evidence>
<protein>
    <submittedName>
        <fullName evidence="1 2">ABC transporter ATP-binding protein</fullName>
    </submittedName>
</protein>